<dbReference type="InterPro" id="IPR006311">
    <property type="entry name" value="TAT_signal"/>
</dbReference>
<keyword evidence="1" id="KW-0732">Signal</keyword>
<dbReference type="RefSeq" id="WP_136426174.1">
    <property type="nucleotide sequence ID" value="NZ_SSSM01000001.1"/>
</dbReference>
<protein>
    <recommendedName>
        <fullName evidence="4">DUF4352 domain-containing protein</fullName>
    </recommendedName>
</protein>
<evidence type="ECO:0008006" key="4">
    <source>
        <dbReference type="Google" id="ProtNLM"/>
    </source>
</evidence>
<keyword evidence="3" id="KW-1185">Reference proteome</keyword>
<dbReference type="AlphaFoldDB" id="A0A4S4FTT1"/>
<reference evidence="2 3" key="1">
    <citation type="submission" date="2019-04" db="EMBL/GenBank/DDBJ databases">
        <authorList>
            <person name="Jiang L."/>
        </authorList>
    </citation>
    <scope>NUCLEOTIDE SEQUENCE [LARGE SCALE GENOMIC DNA]</scope>
    <source>
        <strain evidence="2 3">YIM 131853</strain>
    </source>
</reference>
<dbReference type="PROSITE" id="PS51318">
    <property type="entry name" value="TAT"/>
    <property type="match status" value="1"/>
</dbReference>
<dbReference type="EMBL" id="SSSM01000001">
    <property type="protein sequence ID" value="THG33392.1"/>
    <property type="molecule type" value="Genomic_DNA"/>
</dbReference>
<name>A0A4S4FTT1_9MICO</name>
<sequence length="186" mass="20197">MAATEGRFRRRVARVVVAGAVLVAAMGAMFAAPAAPANAYGSAAQFQVWLTSGPIVTNTNTTGDLCTVSASVRTQEFGANHVTGFKIKYELRSAYDPGYLITRDSTGYTNSNTFPNDARSFRWAMGLNPGTFVYGADRDFHLWVKVVADRGWRRDYTGHFDLGSVLCATEVDEDTGNEQPFSEGGF</sequence>
<evidence type="ECO:0000256" key="1">
    <source>
        <dbReference type="SAM" id="SignalP"/>
    </source>
</evidence>
<accession>A0A4S4FTT1</accession>
<organism evidence="2 3">
    <name type="scientific">Naasia lichenicola</name>
    <dbReference type="NCBI Taxonomy" id="2565933"/>
    <lineage>
        <taxon>Bacteria</taxon>
        <taxon>Bacillati</taxon>
        <taxon>Actinomycetota</taxon>
        <taxon>Actinomycetes</taxon>
        <taxon>Micrococcales</taxon>
        <taxon>Microbacteriaceae</taxon>
        <taxon>Naasia</taxon>
    </lineage>
</organism>
<gene>
    <name evidence="2" type="ORF">E6C64_03325</name>
</gene>
<evidence type="ECO:0000313" key="2">
    <source>
        <dbReference type="EMBL" id="THG33392.1"/>
    </source>
</evidence>
<comment type="caution">
    <text evidence="2">The sequence shown here is derived from an EMBL/GenBank/DDBJ whole genome shotgun (WGS) entry which is preliminary data.</text>
</comment>
<feature type="chain" id="PRO_5020283409" description="DUF4352 domain-containing protein" evidence="1">
    <location>
        <begin position="35"/>
        <end position="186"/>
    </location>
</feature>
<evidence type="ECO:0000313" key="3">
    <source>
        <dbReference type="Proteomes" id="UP000309133"/>
    </source>
</evidence>
<dbReference type="Proteomes" id="UP000309133">
    <property type="component" value="Unassembled WGS sequence"/>
</dbReference>
<proteinExistence type="predicted"/>
<feature type="signal peptide" evidence="1">
    <location>
        <begin position="1"/>
        <end position="34"/>
    </location>
</feature>